<accession>F0VZL5</accession>
<proteinExistence type="predicted"/>
<protein>
    <submittedName>
        <fullName evidence="1">AlNc14C2G353 protein</fullName>
    </submittedName>
</protein>
<organism evidence="1">
    <name type="scientific">Albugo laibachii Nc14</name>
    <dbReference type="NCBI Taxonomy" id="890382"/>
    <lineage>
        <taxon>Eukaryota</taxon>
        <taxon>Sar</taxon>
        <taxon>Stramenopiles</taxon>
        <taxon>Oomycota</taxon>
        <taxon>Peronosporomycetes</taxon>
        <taxon>Albuginales</taxon>
        <taxon>Albuginaceae</taxon>
        <taxon>Albugo</taxon>
    </lineage>
</organism>
<reference evidence="1" key="1">
    <citation type="journal article" date="2011" name="PLoS Biol.">
        <title>Gene gain and loss during evolution of obligate parasitism in the white rust pathogen of Arabidopsis thaliana.</title>
        <authorList>
            <person name="Kemen E."/>
            <person name="Gardiner A."/>
            <person name="Schultz-Larsen T."/>
            <person name="Kemen A.C."/>
            <person name="Balmuth A.L."/>
            <person name="Robert-Seilaniantz A."/>
            <person name="Bailey K."/>
            <person name="Holub E."/>
            <person name="Studholme D.J."/>
            <person name="Maclean D."/>
            <person name="Jones J.D."/>
        </authorList>
    </citation>
    <scope>NUCLEOTIDE SEQUENCE</scope>
</reference>
<sequence>MLETLSPILHKPQDWSFSETHLDWLKETLLVNIRVIENGLDRFHTLQLVVQLIDYHDRL</sequence>
<name>F0VZL5_9STRA</name>
<gene>
    <name evidence="1" type="primary">AlNc14C2G353</name>
    <name evidence="1" type="ORF">ALNC14_003880</name>
</gene>
<dbReference type="EMBL" id="FR824047">
    <property type="protein sequence ID" value="CCA14245.1"/>
    <property type="molecule type" value="Genomic_DNA"/>
</dbReference>
<dbReference type="HOGENOM" id="CLU_2965654_0_0_1"/>
<evidence type="ECO:0000313" key="1">
    <source>
        <dbReference type="EMBL" id="CCA14245.1"/>
    </source>
</evidence>
<reference evidence="1" key="2">
    <citation type="submission" date="2011-02" db="EMBL/GenBank/DDBJ databases">
        <authorList>
            <person name="MacLean D."/>
        </authorList>
    </citation>
    <scope>NUCLEOTIDE SEQUENCE</scope>
</reference>
<dbReference type="AlphaFoldDB" id="F0VZL5"/>